<dbReference type="Pfam" id="PF04542">
    <property type="entry name" value="Sigma70_r2"/>
    <property type="match status" value="1"/>
</dbReference>
<dbReference type="InterPro" id="IPR007627">
    <property type="entry name" value="RNA_pol_sigma70_r2"/>
</dbReference>
<dbReference type="Pfam" id="PF08281">
    <property type="entry name" value="Sigma70_r4_2"/>
    <property type="match status" value="1"/>
</dbReference>
<evidence type="ECO:0000256" key="2">
    <source>
        <dbReference type="ARBA" id="ARBA00023015"/>
    </source>
</evidence>
<dbReference type="GO" id="GO:0016987">
    <property type="term" value="F:sigma factor activity"/>
    <property type="evidence" value="ECO:0007669"/>
    <property type="project" value="UniProtKB-KW"/>
</dbReference>
<dbReference type="PANTHER" id="PTHR43133:SF25">
    <property type="entry name" value="RNA POLYMERASE SIGMA FACTOR RFAY-RELATED"/>
    <property type="match status" value="1"/>
</dbReference>
<dbReference type="InterPro" id="IPR013249">
    <property type="entry name" value="RNA_pol_sigma70_r4_t2"/>
</dbReference>
<dbReference type="InterPro" id="IPR013324">
    <property type="entry name" value="RNA_pol_sigma_r3/r4-like"/>
</dbReference>
<evidence type="ECO:0000256" key="4">
    <source>
        <dbReference type="ARBA" id="ARBA00023163"/>
    </source>
</evidence>
<keyword evidence="3" id="KW-0731">Sigma factor</keyword>
<dbReference type="OrthoDB" id="4184921at2"/>
<keyword evidence="8" id="KW-1185">Reference proteome</keyword>
<dbReference type="Gene3D" id="1.10.10.10">
    <property type="entry name" value="Winged helix-like DNA-binding domain superfamily/Winged helix DNA-binding domain"/>
    <property type="match status" value="1"/>
</dbReference>
<evidence type="ECO:0000313" key="7">
    <source>
        <dbReference type="EMBL" id="RNL60827.1"/>
    </source>
</evidence>
<dbReference type="InterPro" id="IPR036388">
    <property type="entry name" value="WH-like_DNA-bd_sf"/>
</dbReference>
<sequence>MTRSDSDAEDRFRTFYTAHFEALLAYAVRRVEQPADAADVVADSFLVAWRRRATLPAGDEGRLWLYGVARKALANHHRGGRRRDRLGQRLRERLAETTFPDPGHELAERDAVRDALSRLPDLDREVLTLTVWEGLEPREIAEVLRLPAATVRQRLSRARTRLRALAGDDPGPPGHVALETPRASVRPVLVPEENR</sequence>
<dbReference type="NCBIfam" id="TIGR02937">
    <property type="entry name" value="sigma70-ECF"/>
    <property type="match status" value="1"/>
</dbReference>
<accession>A0A3N0CBJ5</accession>
<proteinExistence type="inferred from homology"/>
<dbReference type="GO" id="GO:0003677">
    <property type="term" value="F:DNA binding"/>
    <property type="evidence" value="ECO:0007669"/>
    <property type="project" value="InterPro"/>
</dbReference>
<dbReference type="InterPro" id="IPR039425">
    <property type="entry name" value="RNA_pol_sigma-70-like"/>
</dbReference>
<dbReference type="Proteomes" id="UP000267128">
    <property type="component" value="Unassembled WGS sequence"/>
</dbReference>
<evidence type="ECO:0000256" key="3">
    <source>
        <dbReference type="ARBA" id="ARBA00023082"/>
    </source>
</evidence>
<evidence type="ECO:0000259" key="6">
    <source>
        <dbReference type="Pfam" id="PF08281"/>
    </source>
</evidence>
<evidence type="ECO:0000259" key="5">
    <source>
        <dbReference type="Pfam" id="PF04542"/>
    </source>
</evidence>
<feature type="domain" description="RNA polymerase sigma factor 70 region 4 type 2" evidence="6">
    <location>
        <begin position="110"/>
        <end position="162"/>
    </location>
</feature>
<feature type="domain" description="RNA polymerase sigma-70 region 2" evidence="5">
    <location>
        <begin position="16"/>
        <end position="82"/>
    </location>
</feature>
<name>A0A3N0CBJ5_9ACTN</name>
<keyword evidence="4" id="KW-0804">Transcription</keyword>
<keyword evidence="2" id="KW-0805">Transcription regulation</keyword>
<dbReference type="RefSeq" id="WP_123229581.1">
    <property type="nucleotide sequence ID" value="NZ_RJSE01000009.1"/>
</dbReference>
<dbReference type="AlphaFoldDB" id="A0A3N0CBJ5"/>
<dbReference type="Gene3D" id="1.10.1740.10">
    <property type="match status" value="1"/>
</dbReference>
<gene>
    <name evidence="7" type="ORF">EFK50_19050</name>
</gene>
<protein>
    <submittedName>
        <fullName evidence="7">RNA polymerase sigma factor</fullName>
    </submittedName>
</protein>
<comment type="caution">
    <text evidence="7">The sequence shown here is derived from an EMBL/GenBank/DDBJ whole genome shotgun (WGS) entry which is preliminary data.</text>
</comment>
<comment type="similarity">
    <text evidence="1">Belongs to the sigma-70 factor family. ECF subfamily.</text>
</comment>
<dbReference type="InterPro" id="IPR014284">
    <property type="entry name" value="RNA_pol_sigma-70_dom"/>
</dbReference>
<organism evidence="7 8">
    <name type="scientific">Nocardioides marmoriginsengisoli</name>
    <dbReference type="NCBI Taxonomy" id="661483"/>
    <lineage>
        <taxon>Bacteria</taxon>
        <taxon>Bacillati</taxon>
        <taxon>Actinomycetota</taxon>
        <taxon>Actinomycetes</taxon>
        <taxon>Propionibacteriales</taxon>
        <taxon>Nocardioidaceae</taxon>
        <taxon>Nocardioides</taxon>
    </lineage>
</organism>
<dbReference type="GO" id="GO:0006352">
    <property type="term" value="P:DNA-templated transcription initiation"/>
    <property type="evidence" value="ECO:0007669"/>
    <property type="project" value="InterPro"/>
</dbReference>
<dbReference type="EMBL" id="RJSE01000009">
    <property type="protein sequence ID" value="RNL60827.1"/>
    <property type="molecule type" value="Genomic_DNA"/>
</dbReference>
<evidence type="ECO:0000256" key="1">
    <source>
        <dbReference type="ARBA" id="ARBA00010641"/>
    </source>
</evidence>
<evidence type="ECO:0000313" key="8">
    <source>
        <dbReference type="Proteomes" id="UP000267128"/>
    </source>
</evidence>
<dbReference type="CDD" id="cd06171">
    <property type="entry name" value="Sigma70_r4"/>
    <property type="match status" value="1"/>
</dbReference>
<dbReference type="SUPFAM" id="SSF88946">
    <property type="entry name" value="Sigma2 domain of RNA polymerase sigma factors"/>
    <property type="match status" value="1"/>
</dbReference>
<dbReference type="PANTHER" id="PTHR43133">
    <property type="entry name" value="RNA POLYMERASE ECF-TYPE SIGMA FACTO"/>
    <property type="match status" value="1"/>
</dbReference>
<dbReference type="SUPFAM" id="SSF88659">
    <property type="entry name" value="Sigma3 and sigma4 domains of RNA polymerase sigma factors"/>
    <property type="match status" value="1"/>
</dbReference>
<dbReference type="InterPro" id="IPR013325">
    <property type="entry name" value="RNA_pol_sigma_r2"/>
</dbReference>
<reference evidence="7 8" key="1">
    <citation type="submission" date="2018-11" db="EMBL/GenBank/DDBJ databases">
        <authorList>
            <person name="Li F."/>
        </authorList>
    </citation>
    <scope>NUCLEOTIDE SEQUENCE [LARGE SCALE GENOMIC DNA]</scope>
    <source>
        <strain evidence="7 8">Gsoil 097</strain>
    </source>
</reference>